<gene>
    <name evidence="3" type="ORF">SAMN04489747_3543</name>
</gene>
<evidence type="ECO:0000313" key="4">
    <source>
        <dbReference type="Proteomes" id="UP000198546"/>
    </source>
</evidence>
<reference evidence="3 4" key="1">
    <citation type="submission" date="2016-10" db="EMBL/GenBank/DDBJ databases">
        <authorList>
            <person name="de Groot N.N."/>
        </authorList>
    </citation>
    <scope>NUCLEOTIDE SEQUENCE [LARGE SCALE GENOMIC DNA]</scope>
    <source>
        <strain evidence="3 4">MON 2.2</strain>
    </source>
</reference>
<dbReference type="Proteomes" id="UP000198546">
    <property type="component" value="Chromosome i"/>
</dbReference>
<dbReference type="Gene3D" id="3.40.50.1820">
    <property type="entry name" value="alpha/beta hydrolase"/>
    <property type="match status" value="1"/>
</dbReference>
<dbReference type="InterPro" id="IPR029058">
    <property type="entry name" value="AB_hydrolase_fold"/>
</dbReference>
<feature type="domain" description="BD-FAE-like" evidence="2">
    <location>
        <begin position="58"/>
        <end position="236"/>
    </location>
</feature>
<dbReference type="AlphaFoldDB" id="A0A1G7DAQ3"/>
<organism evidence="3 4">
    <name type="scientific">Auraticoccus monumenti</name>
    <dbReference type="NCBI Taxonomy" id="675864"/>
    <lineage>
        <taxon>Bacteria</taxon>
        <taxon>Bacillati</taxon>
        <taxon>Actinomycetota</taxon>
        <taxon>Actinomycetes</taxon>
        <taxon>Propionibacteriales</taxon>
        <taxon>Propionibacteriaceae</taxon>
        <taxon>Auraticoccus</taxon>
    </lineage>
</organism>
<dbReference type="STRING" id="675864.SAMN04489747_3543"/>
<dbReference type="Pfam" id="PF20434">
    <property type="entry name" value="BD-FAE"/>
    <property type="match status" value="1"/>
</dbReference>
<dbReference type="InterPro" id="IPR050300">
    <property type="entry name" value="GDXG_lipolytic_enzyme"/>
</dbReference>
<evidence type="ECO:0000259" key="2">
    <source>
        <dbReference type="Pfam" id="PF20434"/>
    </source>
</evidence>
<keyword evidence="1 3" id="KW-0378">Hydrolase</keyword>
<dbReference type="InterPro" id="IPR049492">
    <property type="entry name" value="BD-FAE-like_dom"/>
</dbReference>
<dbReference type="GO" id="GO:0016787">
    <property type="term" value="F:hydrolase activity"/>
    <property type="evidence" value="ECO:0007669"/>
    <property type="project" value="UniProtKB-KW"/>
</dbReference>
<keyword evidence="4" id="KW-1185">Reference proteome</keyword>
<evidence type="ECO:0000256" key="1">
    <source>
        <dbReference type="ARBA" id="ARBA00022801"/>
    </source>
</evidence>
<name>A0A1G7DAQ3_9ACTN</name>
<accession>A0A1G7DAQ3</accession>
<protein>
    <submittedName>
        <fullName evidence="3">Alpha/beta hydrolase family protein</fullName>
    </submittedName>
</protein>
<proteinExistence type="predicted"/>
<dbReference type="EMBL" id="LT629688">
    <property type="protein sequence ID" value="SDE48728.1"/>
    <property type="molecule type" value="Genomic_DNA"/>
</dbReference>
<dbReference type="SUPFAM" id="SSF53474">
    <property type="entry name" value="alpha/beta-Hydrolases"/>
    <property type="match status" value="1"/>
</dbReference>
<sequence>MLATATASALVACSPSLARSDRTPDPEQEASVAPTRVAYGPEPQQFGELHRPDGRSRGTVVVVHGGFWQDRYDLRYGRPLAADLAARGWTAWNIEYRRVGGGGGWPTTFTDVAAAVDHLARLDVDTSAVVAVGHSAGGHLAVWAAGRGGLPEGAPGSDPVVELAAVVSQAGVLDLTAAADQGVGGTAALDLMGGTPEQHPDRYRLADPALAVPLGVPVVCVHSPADALVPIDQSRRYVDASTAAGGHARLVEVEGDHFAVIDPASPAWDGGRFVEVALSDRPD</sequence>
<evidence type="ECO:0000313" key="3">
    <source>
        <dbReference type="EMBL" id="SDE48728.1"/>
    </source>
</evidence>
<dbReference type="PANTHER" id="PTHR48081">
    <property type="entry name" value="AB HYDROLASE SUPERFAMILY PROTEIN C4A8.06C"/>
    <property type="match status" value="1"/>
</dbReference>